<evidence type="ECO:0000256" key="8">
    <source>
        <dbReference type="SAM" id="Coils"/>
    </source>
</evidence>
<evidence type="ECO:0000256" key="1">
    <source>
        <dbReference type="ARBA" id="ARBA00008675"/>
    </source>
</evidence>
<organism evidence="10 11">
    <name type="scientific">Diacronema lutheri</name>
    <name type="common">Unicellular marine alga</name>
    <name type="synonym">Monochrysis lutheri</name>
    <dbReference type="NCBI Taxonomy" id="2081491"/>
    <lineage>
        <taxon>Eukaryota</taxon>
        <taxon>Haptista</taxon>
        <taxon>Haptophyta</taxon>
        <taxon>Pavlovophyceae</taxon>
        <taxon>Pavlovales</taxon>
        <taxon>Pavlovaceae</taxon>
        <taxon>Diacronema</taxon>
    </lineage>
</organism>
<dbReference type="Gene3D" id="3.40.50.300">
    <property type="entry name" value="P-loop containing nucleotide triphosphate hydrolases"/>
    <property type="match status" value="3"/>
</dbReference>
<dbReference type="SUPFAM" id="SSF52540">
    <property type="entry name" value="P-loop containing nucleoside triphosphate hydrolases"/>
    <property type="match status" value="2"/>
</dbReference>
<evidence type="ECO:0000256" key="7">
    <source>
        <dbReference type="RuleBase" id="RU004432"/>
    </source>
</evidence>
<dbReference type="Pfam" id="PF17871">
    <property type="entry name" value="AAA_lid_9"/>
    <property type="match status" value="1"/>
</dbReference>
<dbReference type="Pfam" id="PF02861">
    <property type="entry name" value="Clp_N"/>
    <property type="match status" value="1"/>
</dbReference>
<feature type="coiled-coil region" evidence="8">
    <location>
        <begin position="539"/>
        <end position="566"/>
    </location>
</feature>
<dbReference type="InterPro" id="IPR001270">
    <property type="entry name" value="ClpA/B"/>
</dbReference>
<dbReference type="SMART" id="SM00382">
    <property type="entry name" value="AAA"/>
    <property type="match status" value="2"/>
</dbReference>
<dbReference type="InterPro" id="IPR003593">
    <property type="entry name" value="AAA+_ATPase"/>
</dbReference>
<dbReference type="Gene3D" id="1.10.8.60">
    <property type="match status" value="2"/>
</dbReference>
<dbReference type="InterPro" id="IPR018368">
    <property type="entry name" value="ClpA/B_CS1"/>
</dbReference>
<dbReference type="InterPro" id="IPR019489">
    <property type="entry name" value="Clp_ATPase_C"/>
</dbReference>
<dbReference type="FunFam" id="3.40.50.300:FF:000120">
    <property type="entry name" value="ATP-dependent chaperone ClpB"/>
    <property type="match status" value="1"/>
</dbReference>
<dbReference type="InterPro" id="IPR028299">
    <property type="entry name" value="ClpA/B_CS2"/>
</dbReference>
<dbReference type="PANTHER" id="PTHR11638:SF18">
    <property type="entry name" value="HEAT SHOCK PROTEIN 104"/>
    <property type="match status" value="1"/>
</dbReference>
<comment type="similarity">
    <text evidence="1 7">Belongs to the ClpA/ClpB family.</text>
</comment>
<dbReference type="Gene3D" id="1.10.1780.10">
    <property type="entry name" value="Clp, N-terminal domain"/>
    <property type="match status" value="1"/>
</dbReference>
<keyword evidence="8" id="KW-0175">Coiled coil</keyword>
<dbReference type="InterPro" id="IPR004176">
    <property type="entry name" value="Clp_R_N"/>
</dbReference>
<dbReference type="InterPro" id="IPR041546">
    <property type="entry name" value="ClpA/ClpB_AAA_lid"/>
</dbReference>
<dbReference type="AlphaFoldDB" id="A0A8J5XXP9"/>
<dbReference type="OMA" id="ERMKAVM"/>
<dbReference type="InterPro" id="IPR036628">
    <property type="entry name" value="Clp_N_dom_sf"/>
</dbReference>
<feature type="coiled-coil region" evidence="8">
    <location>
        <begin position="471"/>
        <end position="501"/>
    </location>
</feature>
<dbReference type="InterPro" id="IPR050130">
    <property type="entry name" value="ClpA_ClpB"/>
</dbReference>
<dbReference type="Pfam" id="PF10431">
    <property type="entry name" value="ClpB_D2-small"/>
    <property type="match status" value="1"/>
</dbReference>
<dbReference type="FunFam" id="3.40.50.300:FF:000025">
    <property type="entry name" value="ATP-dependent Clp protease subunit"/>
    <property type="match status" value="1"/>
</dbReference>
<dbReference type="SUPFAM" id="SSF81923">
    <property type="entry name" value="Double Clp-N motif"/>
    <property type="match status" value="1"/>
</dbReference>
<protein>
    <recommendedName>
        <fullName evidence="9">Clp R domain-containing protein</fullName>
    </recommendedName>
</protein>
<dbReference type="CDD" id="cd19499">
    <property type="entry name" value="RecA-like_ClpB_Hsp104-like"/>
    <property type="match status" value="1"/>
</dbReference>
<dbReference type="OrthoDB" id="47330at2759"/>
<dbReference type="PANTHER" id="PTHR11638">
    <property type="entry name" value="ATP-DEPENDENT CLP PROTEASE"/>
    <property type="match status" value="1"/>
</dbReference>
<dbReference type="InterPro" id="IPR003959">
    <property type="entry name" value="ATPase_AAA_core"/>
</dbReference>
<gene>
    <name evidence="10" type="ORF">KFE25_009377</name>
</gene>
<dbReference type="GO" id="GO:0016887">
    <property type="term" value="F:ATP hydrolysis activity"/>
    <property type="evidence" value="ECO:0007669"/>
    <property type="project" value="InterPro"/>
</dbReference>
<evidence type="ECO:0000256" key="4">
    <source>
        <dbReference type="ARBA" id="ARBA00022840"/>
    </source>
</evidence>
<dbReference type="GO" id="GO:0005737">
    <property type="term" value="C:cytoplasm"/>
    <property type="evidence" value="ECO:0007669"/>
    <property type="project" value="TreeGrafter"/>
</dbReference>
<dbReference type="EMBL" id="JAGTXO010000001">
    <property type="protein sequence ID" value="KAG8470956.1"/>
    <property type="molecule type" value="Genomic_DNA"/>
</dbReference>
<dbReference type="GO" id="GO:0034605">
    <property type="term" value="P:cellular response to heat"/>
    <property type="evidence" value="ECO:0007669"/>
    <property type="project" value="TreeGrafter"/>
</dbReference>
<feature type="coiled-coil region" evidence="8">
    <location>
        <begin position="414"/>
        <end position="441"/>
    </location>
</feature>
<evidence type="ECO:0000256" key="6">
    <source>
        <dbReference type="PROSITE-ProRule" id="PRU01251"/>
    </source>
</evidence>
<keyword evidence="11" id="KW-1185">Reference proteome</keyword>
<keyword evidence="2 6" id="KW-0677">Repeat</keyword>
<accession>A0A8J5XXP9</accession>
<sequence>MSDHTSQLSRCLSEALANAEAAKHSQLEPLHVAAVAFADSLGQRIVEHIGASPPDVVAALRGACARLPVETPPPDEVRASTALSKVLRAAGTRQRAEKASHTSLEHVLLALADDRSVAKALADAHVDAGRLQTAAAALKTTSASGGARAPPGTGSPASKFENLAKYGTDLIERAAAGKLDPVIGRDEEIRRCVEVLSRRSKNNPVLVGAPGVGKTAIVEGLAQRILAEDVPESLRCQLWALDMCALVAGAKYRGEFEERLKAVLDEVKAADGQVILFIDELHNVVGAGGVSEGSMDAAQLLKPSLARGELRCIGATTLDEYRKHIEKDGALERRFQPVHVGEPSVGATISILRGLRAKYEAHFGVRIHDAALVAAAQLADRYLTQRFAPDKAIDLLDEACASVRVQLDSKPEEIDSLERAMLQLEIEAEALAKESDDASKARRKEVERALADLGEKLRPLRLQFEHERGGALELKATQAKLEAARHKLEQAQRMRDNAIVADMRYCVIPELEQKIAGLFAKSELRRVDAYERATGDASAREILQTLNAKRDRLKAAEREGDQQRAADIKFGVIAELEEKLNDKLSAFEASDASSQMLGEQVTAEHIYRVVARWTGIPVARLSLSARERLLALPQRLGARVLGQPDAVEAVGAAIQRARAGLGRQGQPAGSFLFLGPTGCGKTELAKAIGAELFDDERQLVRIDMSEFQEQHSVARLIGAPPGYVGHDEGGQLTETVRRRPYCVVLLDEVEKAHPRVLDVLLQLLDDGRLTDGHGRTVDFSNAVVILTSNIGSADLLAASAPDAPAGAKAAVRTNVMLKVHAFFRPELLNRLDDVILFNALQLAELAAIVRTQLEAVGARLADRNVELRATDAACKRVLDEAYDPQMGARPIKRYIEKHVVTALSRMILAGNLPNNTTVVIDCGGAGVGLTFTPIHKQQPDAMSDDEHLPKRSRHVADGGIAMHE</sequence>
<keyword evidence="4 7" id="KW-0067">ATP-binding</keyword>
<dbReference type="PROSITE" id="PS51903">
    <property type="entry name" value="CLP_R"/>
    <property type="match status" value="1"/>
</dbReference>
<evidence type="ECO:0000313" key="11">
    <source>
        <dbReference type="Proteomes" id="UP000751190"/>
    </source>
</evidence>
<feature type="domain" description="Clp R" evidence="9">
    <location>
        <begin position="1"/>
        <end position="141"/>
    </location>
</feature>
<dbReference type="Pfam" id="PF00004">
    <property type="entry name" value="AAA"/>
    <property type="match status" value="1"/>
</dbReference>
<keyword evidence="5 7" id="KW-0143">Chaperone</keyword>
<dbReference type="FunFam" id="3.40.50.300:FF:000010">
    <property type="entry name" value="Chaperone clpB 1, putative"/>
    <property type="match status" value="1"/>
</dbReference>
<dbReference type="Pfam" id="PF07724">
    <property type="entry name" value="AAA_2"/>
    <property type="match status" value="1"/>
</dbReference>
<dbReference type="SMART" id="SM01086">
    <property type="entry name" value="ClpB_D2-small"/>
    <property type="match status" value="1"/>
</dbReference>
<reference evidence="10" key="1">
    <citation type="submission" date="2021-05" db="EMBL/GenBank/DDBJ databases">
        <title>The genome of the haptophyte Pavlova lutheri (Diacronema luteri, Pavlovales) - a model for lipid biosynthesis in eukaryotic algae.</title>
        <authorList>
            <person name="Hulatt C.J."/>
            <person name="Posewitz M.C."/>
        </authorList>
    </citation>
    <scope>NUCLEOTIDE SEQUENCE</scope>
    <source>
        <strain evidence="10">NIVA-4/92</strain>
    </source>
</reference>
<dbReference type="PRINTS" id="PR00300">
    <property type="entry name" value="CLPPROTEASEA"/>
</dbReference>
<dbReference type="CDD" id="cd00009">
    <property type="entry name" value="AAA"/>
    <property type="match status" value="1"/>
</dbReference>
<keyword evidence="3 7" id="KW-0547">Nucleotide-binding</keyword>
<dbReference type="PROSITE" id="PS00871">
    <property type="entry name" value="CLPAB_2"/>
    <property type="match status" value="1"/>
</dbReference>
<dbReference type="Proteomes" id="UP000751190">
    <property type="component" value="Unassembled WGS sequence"/>
</dbReference>
<dbReference type="PROSITE" id="PS00870">
    <property type="entry name" value="CLPAB_1"/>
    <property type="match status" value="1"/>
</dbReference>
<dbReference type="InterPro" id="IPR027417">
    <property type="entry name" value="P-loop_NTPase"/>
</dbReference>
<evidence type="ECO:0000259" key="9">
    <source>
        <dbReference type="PROSITE" id="PS51903"/>
    </source>
</evidence>
<evidence type="ECO:0000256" key="5">
    <source>
        <dbReference type="ARBA" id="ARBA00023186"/>
    </source>
</evidence>
<dbReference type="GO" id="GO:0005524">
    <property type="term" value="F:ATP binding"/>
    <property type="evidence" value="ECO:0007669"/>
    <property type="project" value="UniProtKB-KW"/>
</dbReference>
<comment type="caution">
    <text evidence="10">The sequence shown here is derived from an EMBL/GenBank/DDBJ whole genome shotgun (WGS) entry which is preliminary data.</text>
</comment>
<evidence type="ECO:0000256" key="2">
    <source>
        <dbReference type="ARBA" id="ARBA00022737"/>
    </source>
</evidence>
<name>A0A8J5XXP9_DIALT</name>
<evidence type="ECO:0000256" key="3">
    <source>
        <dbReference type="ARBA" id="ARBA00022741"/>
    </source>
</evidence>
<proteinExistence type="inferred from homology"/>
<evidence type="ECO:0000313" key="10">
    <source>
        <dbReference type="EMBL" id="KAG8470956.1"/>
    </source>
</evidence>